<evidence type="ECO:0000256" key="7">
    <source>
        <dbReference type="ARBA" id="ARBA00023242"/>
    </source>
</evidence>
<evidence type="ECO:0000256" key="11">
    <source>
        <dbReference type="SAM" id="MobiDB-lite"/>
    </source>
</evidence>
<dbReference type="GO" id="GO:0010628">
    <property type="term" value="P:positive regulation of gene expression"/>
    <property type="evidence" value="ECO:0007669"/>
    <property type="project" value="TreeGrafter"/>
</dbReference>
<evidence type="ECO:0000313" key="14">
    <source>
        <dbReference type="Proteomes" id="UP001152622"/>
    </source>
</evidence>
<evidence type="ECO:0000259" key="12">
    <source>
        <dbReference type="PROSITE" id="PS51319"/>
    </source>
</evidence>
<dbReference type="InterPro" id="IPR031416">
    <property type="entry name" value="Med26_C"/>
</dbReference>
<protein>
    <recommendedName>
        <fullName evidence="3">Mediator of RNA polymerase II transcription subunit 26</fullName>
    </recommendedName>
    <alternativeName>
        <fullName evidence="8">Cofactor required for Sp1 transcriptional activation subunit 7</fullName>
    </alternativeName>
    <alternativeName>
        <fullName evidence="9">Mediator complex subunit 26</fullName>
    </alternativeName>
</protein>
<dbReference type="FunFam" id="1.20.930.10:FF:000008">
    <property type="entry name" value="mediator of RNA polymerase II transcription subunit 26"/>
    <property type="match status" value="1"/>
</dbReference>
<dbReference type="PANTHER" id="PTHR15201">
    <property type="entry name" value="CRSP70"/>
    <property type="match status" value="1"/>
</dbReference>
<dbReference type="SUPFAM" id="SSF47676">
    <property type="entry name" value="Conserved domain common to transcription factors TFIIS, elongin A, CRSP70"/>
    <property type="match status" value="1"/>
</dbReference>
<feature type="region of interest" description="Disordered" evidence="11">
    <location>
        <begin position="450"/>
        <end position="476"/>
    </location>
</feature>
<comment type="caution">
    <text evidence="13">The sequence shown here is derived from an EMBL/GenBank/DDBJ whole genome shotgun (WGS) entry which is preliminary data.</text>
</comment>
<comment type="subcellular location">
    <subcellularLocation>
        <location evidence="1 10">Nucleus</location>
    </subcellularLocation>
</comment>
<dbReference type="GO" id="GO:0070847">
    <property type="term" value="C:core mediator complex"/>
    <property type="evidence" value="ECO:0007669"/>
    <property type="project" value="TreeGrafter"/>
</dbReference>
<dbReference type="Pfam" id="PF08711">
    <property type="entry name" value="Med26"/>
    <property type="match status" value="1"/>
</dbReference>
<evidence type="ECO:0000313" key="13">
    <source>
        <dbReference type="EMBL" id="KAJ8374732.1"/>
    </source>
</evidence>
<dbReference type="GO" id="GO:0005654">
    <property type="term" value="C:nucleoplasm"/>
    <property type="evidence" value="ECO:0007669"/>
    <property type="project" value="UniProtKB-ARBA"/>
</dbReference>
<reference evidence="13" key="1">
    <citation type="journal article" date="2023" name="Science">
        <title>Genome structures resolve the early diversification of teleost fishes.</title>
        <authorList>
            <person name="Parey E."/>
            <person name="Louis A."/>
            <person name="Montfort J."/>
            <person name="Bouchez O."/>
            <person name="Roques C."/>
            <person name="Iampietro C."/>
            <person name="Lluch J."/>
            <person name="Castinel A."/>
            <person name="Donnadieu C."/>
            <person name="Desvignes T."/>
            <person name="Floi Bucao C."/>
            <person name="Jouanno E."/>
            <person name="Wen M."/>
            <person name="Mejri S."/>
            <person name="Dirks R."/>
            <person name="Jansen H."/>
            <person name="Henkel C."/>
            <person name="Chen W.J."/>
            <person name="Zahm M."/>
            <person name="Cabau C."/>
            <person name="Klopp C."/>
            <person name="Thompson A.W."/>
            <person name="Robinson-Rechavi M."/>
            <person name="Braasch I."/>
            <person name="Lecointre G."/>
            <person name="Bobe J."/>
            <person name="Postlethwait J.H."/>
            <person name="Berthelot C."/>
            <person name="Roest Crollius H."/>
            <person name="Guiguen Y."/>
        </authorList>
    </citation>
    <scope>NUCLEOTIDE SEQUENCE</scope>
    <source>
        <strain evidence="13">WJC10195</strain>
    </source>
</reference>
<feature type="compositionally biased region" description="Basic and acidic residues" evidence="11">
    <location>
        <begin position="194"/>
        <end position="214"/>
    </location>
</feature>
<evidence type="ECO:0000256" key="10">
    <source>
        <dbReference type="PROSITE-ProRule" id="PRU00649"/>
    </source>
</evidence>
<dbReference type="Pfam" id="PF15694">
    <property type="entry name" value="Med26_M"/>
    <property type="match status" value="1"/>
</dbReference>
<feature type="region of interest" description="Disordered" evidence="11">
    <location>
        <begin position="89"/>
        <end position="234"/>
    </location>
</feature>
<evidence type="ECO:0000256" key="1">
    <source>
        <dbReference type="ARBA" id="ARBA00004123"/>
    </source>
</evidence>
<dbReference type="OrthoDB" id="550309at2759"/>
<proteinExistence type="inferred from homology"/>
<dbReference type="InterPro" id="IPR042376">
    <property type="entry name" value="MED26"/>
</dbReference>
<feature type="compositionally biased region" description="Polar residues" evidence="11">
    <location>
        <begin position="293"/>
        <end position="303"/>
    </location>
</feature>
<evidence type="ECO:0000256" key="3">
    <source>
        <dbReference type="ARBA" id="ARBA00019686"/>
    </source>
</evidence>
<keyword evidence="7 10" id="KW-0539">Nucleus</keyword>
<dbReference type="AlphaFoldDB" id="A0A9Q1J9Z8"/>
<feature type="compositionally biased region" description="Polar residues" evidence="11">
    <location>
        <begin position="366"/>
        <end position="378"/>
    </location>
</feature>
<dbReference type="Proteomes" id="UP001152622">
    <property type="component" value="Chromosome 2"/>
</dbReference>
<evidence type="ECO:0000256" key="9">
    <source>
        <dbReference type="ARBA" id="ARBA00031968"/>
    </source>
</evidence>
<feature type="compositionally biased region" description="Pro residues" evidence="11">
    <location>
        <begin position="310"/>
        <end position="320"/>
    </location>
</feature>
<keyword evidence="5" id="KW-0010">Activator</keyword>
<dbReference type="EMBL" id="JAINUF010000002">
    <property type="protein sequence ID" value="KAJ8374732.1"/>
    <property type="molecule type" value="Genomic_DNA"/>
</dbReference>
<dbReference type="InterPro" id="IPR003617">
    <property type="entry name" value="TFIIS/CRSP70_N_sub"/>
</dbReference>
<dbReference type="SMART" id="SM00509">
    <property type="entry name" value="TFS2N"/>
    <property type="match status" value="1"/>
</dbReference>
<evidence type="ECO:0000256" key="8">
    <source>
        <dbReference type="ARBA" id="ARBA00030125"/>
    </source>
</evidence>
<dbReference type="GO" id="GO:0006357">
    <property type="term" value="P:regulation of transcription by RNA polymerase II"/>
    <property type="evidence" value="ECO:0007669"/>
    <property type="project" value="InterPro"/>
</dbReference>
<keyword evidence="6" id="KW-0804">Transcription</keyword>
<feature type="compositionally biased region" description="Basic and acidic residues" evidence="11">
    <location>
        <begin position="155"/>
        <end position="170"/>
    </location>
</feature>
<keyword evidence="4" id="KW-0805">Transcription regulation</keyword>
<dbReference type="InterPro" id="IPR017923">
    <property type="entry name" value="TFIIS_N"/>
</dbReference>
<accession>A0A9Q1J9Z8</accession>
<dbReference type="PANTHER" id="PTHR15201:SF1">
    <property type="entry name" value="MEDIATOR OF RNA POLYMERASE II TRANSCRIPTION SUBUNIT 26"/>
    <property type="match status" value="1"/>
</dbReference>
<feature type="domain" description="TFIIS N-terminal" evidence="12">
    <location>
        <begin position="13"/>
        <end position="88"/>
    </location>
</feature>
<dbReference type="GO" id="GO:0003712">
    <property type="term" value="F:transcription coregulator activity"/>
    <property type="evidence" value="ECO:0007669"/>
    <property type="project" value="TreeGrafter"/>
</dbReference>
<dbReference type="InterPro" id="IPR031417">
    <property type="entry name" value="Med26_Mid"/>
</dbReference>
<evidence type="ECO:0000256" key="6">
    <source>
        <dbReference type="ARBA" id="ARBA00023163"/>
    </source>
</evidence>
<organism evidence="13 14">
    <name type="scientific">Synaphobranchus kaupii</name>
    <name type="common">Kaup's arrowtooth eel</name>
    <dbReference type="NCBI Taxonomy" id="118154"/>
    <lineage>
        <taxon>Eukaryota</taxon>
        <taxon>Metazoa</taxon>
        <taxon>Chordata</taxon>
        <taxon>Craniata</taxon>
        <taxon>Vertebrata</taxon>
        <taxon>Euteleostomi</taxon>
        <taxon>Actinopterygii</taxon>
        <taxon>Neopterygii</taxon>
        <taxon>Teleostei</taxon>
        <taxon>Anguilliformes</taxon>
        <taxon>Synaphobranchidae</taxon>
        <taxon>Synaphobranchus</taxon>
    </lineage>
</organism>
<dbReference type="GO" id="GO:0016592">
    <property type="term" value="C:mediator complex"/>
    <property type="evidence" value="ECO:0007669"/>
    <property type="project" value="InterPro"/>
</dbReference>
<dbReference type="CDD" id="cd00183">
    <property type="entry name" value="TFIIS_I"/>
    <property type="match status" value="1"/>
</dbReference>
<name>A0A9Q1J9Z8_SYNKA</name>
<dbReference type="Pfam" id="PF15693">
    <property type="entry name" value="Med26_C"/>
    <property type="match status" value="1"/>
</dbReference>
<gene>
    <name evidence="13" type="ORF">SKAU_G00053120</name>
</gene>
<dbReference type="PROSITE" id="PS51319">
    <property type="entry name" value="TFIIS_N"/>
    <property type="match status" value="1"/>
</dbReference>
<sequence>MTAASATPQQMRDRLLQAVDGQSNQIHNMVAVLEVISHLEKYPITKEALEETRLGKLINDVRKKTKDEDLAKRAKKLLRNWQKLIEPGQTEVLPKAGAGTPGSANGGAHPCRTDTSPPAVIPAGKPVSELKSKNDIQNSHASKTEKSGGRRRKGGQRDGLHSKKSIHEPIHNSSPPSTNGVGGSPESLPSPLDTDMHLSSDRGRTEHLDNDKHNKIPVNAVKPHPSSPGLVKLPSTSSLLKTAVLQQQAKMDEGAGGAVQYQPRSPRCSSFSPKSMKQDTMAKRPTTYAPKGTLSSPTPSSRFLDSSTPVPSPLPSPQPLISPAQVSHTEGPQSLEAKSSLSWRGPTENNMHLQHSTGMPELPQDSLHSPKSTSQNLCTPPLGQAFSSEVTRVETEGVNSCFEGKRRKRYRPRDYTVNLVGQPTEESTKPVRLKDRRLTFDPVTGQIKPLTHKESYQGEEPLGPPPPKIQRTDLLPQNPSAPLPSPFQQTNWNDLYRNEFIQSYLNIQSNVLTSSGAQTPGAHFFMTEYLKREEHYVKEARKTHVLVADSSDTDLPGVSREVKPEDLNRIHKEHWPGVNGCYDTKDNWYNWTQCISLDPHGDESKLNILPYVCLD</sequence>
<keyword evidence="14" id="KW-1185">Reference proteome</keyword>
<evidence type="ECO:0000256" key="4">
    <source>
        <dbReference type="ARBA" id="ARBA00023015"/>
    </source>
</evidence>
<evidence type="ECO:0000256" key="2">
    <source>
        <dbReference type="ARBA" id="ARBA00009681"/>
    </source>
</evidence>
<evidence type="ECO:0000256" key="5">
    <source>
        <dbReference type="ARBA" id="ARBA00023159"/>
    </source>
</evidence>
<feature type="region of interest" description="Disordered" evidence="11">
    <location>
        <begin position="254"/>
        <end position="382"/>
    </location>
</feature>
<dbReference type="InterPro" id="IPR035441">
    <property type="entry name" value="TFIIS/LEDGF_dom_sf"/>
</dbReference>
<dbReference type="Gene3D" id="1.20.930.10">
    <property type="entry name" value="Conserved domain common to transcription factors TFIIS, elongin A, CRSP70"/>
    <property type="match status" value="1"/>
</dbReference>
<feature type="compositionally biased region" description="Polar residues" evidence="11">
    <location>
        <begin position="324"/>
        <end position="357"/>
    </location>
</feature>
<comment type="similarity">
    <text evidence="2">Belongs to the Mediator complex subunit 26 family.</text>
</comment>